<dbReference type="STRING" id="538381.GCA_001696535_03726"/>
<dbReference type="SUPFAM" id="SSF46785">
    <property type="entry name" value="Winged helix' DNA-binding domain"/>
    <property type="match status" value="1"/>
</dbReference>
<evidence type="ECO:0000313" key="6">
    <source>
        <dbReference type="Proteomes" id="UP000219331"/>
    </source>
</evidence>
<evidence type="ECO:0000259" key="4">
    <source>
        <dbReference type="PROSITE" id="PS50956"/>
    </source>
</evidence>
<dbReference type="Pfam" id="PF13412">
    <property type="entry name" value="HTH_24"/>
    <property type="match status" value="1"/>
</dbReference>
<dbReference type="InterPro" id="IPR000485">
    <property type="entry name" value="AsnC-type_HTH_dom"/>
</dbReference>
<feature type="domain" description="HTH asnC-type" evidence="4">
    <location>
        <begin position="1"/>
        <end position="62"/>
    </location>
</feature>
<dbReference type="Pfam" id="PF01037">
    <property type="entry name" value="AsnC_trans_reg"/>
    <property type="match status" value="1"/>
</dbReference>
<dbReference type="InterPro" id="IPR019888">
    <property type="entry name" value="Tscrpt_reg_AsnC-like"/>
</dbReference>
<dbReference type="GO" id="GO:0005829">
    <property type="term" value="C:cytosol"/>
    <property type="evidence" value="ECO:0007669"/>
    <property type="project" value="TreeGrafter"/>
</dbReference>
<dbReference type="EMBL" id="OBML01000007">
    <property type="protein sequence ID" value="SOC13513.1"/>
    <property type="molecule type" value="Genomic_DNA"/>
</dbReference>
<evidence type="ECO:0000256" key="1">
    <source>
        <dbReference type="ARBA" id="ARBA00023015"/>
    </source>
</evidence>
<dbReference type="PANTHER" id="PTHR30154:SF34">
    <property type="entry name" value="TRANSCRIPTIONAL REGULATOR AZLB"/>
    <property type="match status" value="1"/>
</dbReference>
<dbReference type="GO" id="GO:0043200">
    <property type="term" value="P:response to amino acid"/>
    <property type="evidence" value="ECO:0007669"/>
    <property type="project" value="TreeGrafter"/>
</dbReference>
<protein>
    <submittedName>
        <fullName evidence="5">Transcriptional regulator, AsnC family</fullName>
    </submittedName>
</protein>
<dbReference type="RefSeq" id="WP_097175369.1">
    <property type="nucleotide sequence ID" value="NZ_OBML01000007.1"/>
</dbReference>
<dbReference type="Gene3D" id="1.10.10.10">
    <property type="entry name" value="Winged helix-like DNA-binding domain superfamily/Winged helix DNA-binding domain"/>
    <property type="match status" value="1"/>
</dbReference>
<dbReference type="GO" id="GO:0043565">
    <property type="term" value="F:sequence-specific DNA binding"/>
    <property type="evidence" value="ECO:0007669"/>
    <property type="project" value="InterPro"/>
</dbReference>
<organism evidence="5 6">
    <name type="scientific">Stappia indica</name>
    <dbReference type="NCBI Taxonomy" id="538381"/>
    <lineage>
        <taxon>Bacteria</taxon>
        <taxon>Pseudomonadati</taxon>
        <taxon>Pseudomonadota</taxon>
        <taxon>Alphaproteobacteria</taxon>
        <taxon>Hyphomicrobiales</taxon>
        <taxon>Stappiaceae</taxon>
        <taxon>Stappia</taxon>
    </lineage>
</organism>
<dbReference type="Proteomes" id="UP000219331">
    <property type="component" value="Unassembled WGS sequence"/>
</dbReference>
<dbReference type="GO" id="GO:0006355">
    <property type="term" value="P:regulation of DNA-templated transcription"/>
    <property type="evidence" value="ECO:0007669"/>
    <property type="project" value="UniProtKB-ARBA"/>
</dbReference>
<dbReference type="SUPFAM" id="SSF54909">
    <property type="entry name" value="Dimeric alpha+beta barrel"/>
    <property type="match status" value="1"/>
</dbReference>
<dbReference type="InterPro" id="IPR011008">
    <property type="entry name" value="Dimeric_a/b-barrel"/>
</dbReference>
<keyword evidence="6" id="KW-1185">Reference proteome</keyword>
<keyword evidence="3" id="KW-0804">Transcription</keyword>
<dbReference type="PRINTS" id="PR00033">
    <property type="entry name" value="HTHASNC"/>
</dbReference>
<dbReference type="AlphaFoldDB" id="A0A285SYM3"/>
<evidence type="ECO:0000313" key="5">
    <source>
        <dbReference type="EMBL" id="SOC13513.1"/>
    </source>
</evidence>
<dbReference type="PROSITE" id="PS00519">
    <property type="entry name" value="HTH_ASNC_1"/>
    <property type="match status" value="1"/>
</dbReference>
<dbReference type="SMART" id="SM00344">
    <property type="entry name" value="HTH_ASNC"/>
    <property type="match status" value="1"/>
</dbReference>
<accession>A0A285SYM3</accession>
<proteinExistence type="predicted"/>
<dbReference type="PANTHER" id="PTHR30154">
    <property type="entry name" value="LEUCINE-RESPONSIVE REGULATORY PROTEIN"/>
    <property type="match status" value="1"/>
</dbReference>
<dbReference type="FunFam" id="1.10.10.10:FF:000186">
    <property type="entry name" value="AsnC family transcriptional regulator"/>
    <property type="match status" value="1"/>
</dbReference>
<gene>
    <name evidence="5" type="ORF">SAMN05421512_107185</name>
</gene>
<dbReference type="InterPro" id="IPR036390">
    <property type="entry name" value="WH_DNA-bd_sf"/>
</dbReference>
<dbReference type="PROSITE" id="PS50956">
    <property type="entry name" value="HTH_ASNC_2"/>
    <property type="match status" value="1"/>
</dbReference>
<dbReference type="InterPro" id="IPR036388">
    <property type="entry name" value="WH-like_DNA-bd_sf"/>
</dbReference>
<keyword evidence="1" id="KW-0805">Transcription regulation</keyword>
<evidence type="ECO:0000256" key="2">
    <source>
        <dbReference type="ARBA" id="ARBA00023125"/>
    </source>
</evidence>
<dbReference type="InterPro" id="IPR019885">
    <property type="entry name" value="Tscrpt_reg_HTH_AsnC-type_CS"/>
</dbReference>
<dbReference type="Gene3D" id="3.30.70.920">
    <property type="match status" value="1"/>
</dbReference>
<name>A0A285SYM3_9HYPH</name>
<dbReference type="OrthoDB" id="9803143at2"/>
<sequence>MDDIDRRILRELQKDGRLTNQQLSERVGLSPSPCLRRVRNLEKAGIISGYAAVVDPQAYGLPVTVFLQVKLSPHTQETVATFEQAVAGIEEIMDCYLLAGDRDYLLKVVVASLADYERFIRRRIHKIPCIASLESSFAFGTVKHSQVLPG</sequence>
<dbReference type="CDD" id="cd00090">
    <property type="entry name" value="HTH_ARSR"/>
    <property type="match status" value="1"/>
</dbReference>
<reference evidence="5 6" key="1">
    <citation type="submission" date="2017-08" db="EMBL/GenBank/DDBJ databases">
        <authorList>
            <person name="de Groot N.N."/>
        </authorList>
    </citation>
    <scope>NUCLEOTIDE SEQUENCE [LARGE SCALE GENOMIC DNA]</scope>
    <source>
        <strain evidence="5 6">USBA 352</strain>
    </source>
</reference>
<dbReference type="InterPro" id="IPR011991">
    <property type="entry name" value="ArsR-like_HTH"/>
</dbReference>
<dbReference type="InterPro" id="IPR019887">
    <property type="entry name" value="Tscrpt_reg_AsnC/Lrp_C"/>
</dbReference>
<keyword evidence="2" id="KW-0238">DNA-binding</keyword>
<evidence type="ECO:0000256" key="3">
    <source>
        <dbReference type="ARBA" id="ARBA00023163"/>
    </source>
</evidence>